<keyword evidence="5" id="KW-0007">Acetylation</keyword>
<dbReference type="AlphaFoldDB" id="L7LUZ8"/>
<comment type="subunit">
    <text evidence="8">Homodimer. The CSTF complex is composed of CSTF1 (50 kDa subunit), CSTF2 (64 kDa subunit) and CSTF3 (77 kDa subunit). CSTF3 directly interacts with CSTF1 and CSTF2. Interacts with FIP1L1.</text>
</comment>
<dbReference type="InterPro" id="IPR045243">
    <property type="entry name" value="Rna14-like"/>
</dbReference>
<evidence type="ECO:0000313" key="15">
    <source>
        <dbReference type="EMBL" id="JAA55432.1"/>
    </source>
</evidence>
<evidence type="ECO:0000256" key="9">
    <source>
        <dbReference type="ARBA" id="ARBA00074328"/>
    </source>
</evidence>
<evidence type="ECO:0000256" key="6">
    <source>
        <dbReference type="ARBA" id="ARBA00023242"/>
    </source>
</evidence>
<feature type="region of interest" description="Disordered" evidence="13">
    <location>
        <begin position="604"/>
        <end position="624"/>
    </location>
</feature>
<reference evidence="15" key="2">
    <citation type="journal article" date="2015" name="J. Proteomics">
        <title>Sexual differences in the sialomes of the zebra tick, Rhipicephalus pulchellus.</title>
        <authorList>
            <person name="Tan A.W."/>
            <person name="Francischetti I.M."/>
            <person name="Slovak M."/>
            <person name="Kini R.M."/>
            <person name="Ribeiro J.M."/>
        </authorList>
    </citation>
    <scope>NUCLEOTIDE SEQUENCE</scope>
    <source>
        <tissue evidence="15">Salivary gland</tissue>
    </source>
</reference>
<evidence type="ECO:0000256" key="7">
    <source>
        <dbReference type="ARBA" id="ARBA00055756"/>
    </source>
</evidence>
<evidence type="ECO:0000256" key="1">
    <source>
        <dbReference type="ARBA" id="ARBA00004123"/>
    </source>
</evidence>
<evidence type="ECO:0000256" key="8">
    <source>
        <dbReference type="ARBA" id="ARBA00062648"/>
    </source>
</evidence>
<dbReference type="FunFam" id="1.25.40.10:FF:002655">
    <property type="entry name" value="Cleavage stimulation factor subunit 3"/>
    <property type="match status" value="1"/>
</dbReference>
<dbReference type="InterPro" id="IPR003107">
    <property type="entry name" value="HAT"/>
</dbReference>
<keyword evidence="4" id="KW-0677">Repeat</keyword>
<comment type="subcellular location">
    <subcellularLocation>
        <location evidence="1">Nucleus</location>
    </subcellularLocation>
</comment>
<evidence type="ECO:0000256" key="2">
    <source>
        <dbReference type="ARBA" id="ARBA00022553"/>
    </source>
</evidence>
<evidence type="ECO:0000256" key="11">
    <source>
        <dbReference type="ARBA" id="ARBA00078012"/>
    </source>
</evidence>
<feature type="compositionally biased region" description="Gly residues" evidence="13">
    <location>
        <begin position="736"/>
        <end position="749"/>
    </location>
</feature>
<dbReference type="GO" id="GO:0031124">
    <property type="term" value="P:mRNA 3'-end processing"/>
    <property type="evidence" value="ECO:0007669"/>
    <property type="project" value="InterPro"/>
</dbReference>
<reference evidence="15" key="1">
    <citation type="submission" date="2012-11" db="EMBL/GenBank/DDBJ databases">
        <authorList>
            <person name="Lucero-Rivera Y.E."/>
            <person name="Tovar-Ramirez D."/>
        </authorList>
    </citation>
    <scope>NUCLEOTIDE SEQUENCE</scope>
    <source>
        <tissue evidence="15">Salivary gland</tissue>
    </source>
</reference>
<dbReference type="GO" id="GO:0005634">
    <property type="term" value="C:nucleus"/>
    <property type="evidence" value="ECO:0007669"/>
    <property type="project" value="UniProtKB-SubCell"/>
</dbReference>
<organism evidence="15">
    <name type="scientific">Rhipicephalus pulchellus</name>
    <name type="common">Yellow backed tick</name>
    <name type="synonym">Dermacentor pulchellus</name>
    <dbReference type="NCBI Taxonomy" id="72859"/>
    <lineage>
        <taxon>Eukaryota</taxon>
        <taxon>Metazoa</taxon>
        <taxon>Ecdysozoa</taxon>
        <taxon>Arthropoda</taxon>
        <taxon>Chelicerata</taxon>
        <taxon>Arachnida</taxon>
        <taxon>Acari</taxon>
        <taxon>Parasitiformes</taxon>
        <taxon>Ixodida</taxon>
        <taxon>Ixodoidea</taxon>
        <taxon>Ixodidae</taxon>
        <taxon>Rhipicephalinae</taxon>
        <taxon>Rhipicephalus</taxon>
        <taxon>Rhipicephalus</taxon>
    </lineage>
</organism>
<feature type="compositionally biased region" description="Gly residues" evidence="13">
    <location>
        <begin position="715"/>
        <end position="725"/>
    </location>
</feature>
<keyword evidence="3" id="KW-0507">mRNA processing</keyword>
<evidence type="ECO:0000256" key="13">
    <source>
        <dbReference type="SAM" id="MobiDB-lite"/>
    </source>
</evidence>
<dbReference type="Gene3D" id="1.25.40.1040">
    <property type="match status" value="1"/>
</dbReference>
<dbReference type="FunFam" id="1.25.40.1040:FF:000002">
    <property type="entry name" value="Cleavage stimulation factor subunit 3"/>
    <property type="match status" value="1"/>
</dbReference>
<dbReference type="GO" id="GO:0003729">
    <property type="term" value="F:mRNA binding"/>
    <property type="evidence" value="ECO:0007669"/>
    <property type="project" value="TreeGrafter"/>
</dbReference>
<dbReference type="EMBL" id="GACK01009602">
    <property type="protein sequence ID" value="JAA55432.1"/>
    <property type="molecule type" value="mRNA"/>
</dbReference>
<dbReference type="SMART" id="SM00386">
    <property type="entry name" value="HAT"/>
    <property type="match status" value="11"/>
</dbReference>
<evidence type="ECO:0000256" key="5">
    <source>
        <dbReference type="ARBA" id="ARBA00022990"/>
    </source>
</evidence>
<evidence type="ECO:0000256" key="10">
    <source>
        <dbReference type="ARBA" id="ARBA00076953"/>
    </source>
</evidence>
<evidence type="ECO:0000259" key="14">
    <source>
        <dbReference type="Pfam" id="PF05843"/>
    </source>
</evidence>
<proteinExistence type="evidence at transcript level"/>
<dbReference type="Gene3D" id="1.25.40.10">
    <property type="entry name" value="Tetratricopeptide repeat domain"/>
    <property type="match status" value="1"/>
</dbReference>
<dbReference type="InterPro" id="IPR008847">
    <property type="entry name" value="Suf"/>
</dbReference>
<feature type="coiled-coil region" evidence="12">
    <location>
        <begin position="508"/>
        <end position="560"/>
    </location>
</feature>
<dbReference type="Pfam" id="PF05843">
    <property type="entry name" value="Suf"/>
    <property type="match status" value="1"/>
</dbReference>
<feature type="domain" description="Suppressor of forked" evidence="14">
    <location>
        <begin position="23"/>
        <end position="538"/>
    </location>
</feature>
<sequence length="776" mass="88636">MAATFAAGSKREAMAQMEGYIPDRVKNAEKRLEQNVYDVEAWSILLRDSQNKKIEEARPLYEKIVTQFPNAGRYWKIYIEHEMKSRNFERVEKLFQRCLMKVLNIDLWRCYLTYVKETKGSLPTYREKMAQAYDFALDKMGMDILSYPIWSDYINFLKSVEAVGSYAENQRITAVRKVYQRGIINPMMNIEQLWKEYINYEQGINMLIAEKMISDRSREYMNARRVAKEYEAVTRGLNKNSPSVPPQGTPEEAKQVELWKKYIAWEKSNPLRTDDHALITKRVMFAYEQCLLCLGHHPDVWYEAALFLEQSSKLLTDKGDLNAGKLFSDEAAAIYERATTTLLRKNTLLYFAYADFEESRMKHDKVHAVYNKFIEIPDIDPTLAYIQYMKFARRAEGIKTARIVFKKAREDARSGHQVYVAAALMEYYCSKEKTVAFKIFELGLKKYSDNSDYIMAYVDYLSHLNEDNNTRVLFERVLTSGSLPPEKSVEIWNRFLEFESNIGDLSSILKVEKRRAAAIEKLKEFEGKETALLVDRYRSILKVEKRRAAAIEKLKEFEGKETALLVDRYRFMDLYPCSPQELKSLGYRDVVRLPVVVSSAPASKREVREESAADQQSLVYPRPDTGQMIPFKPKQICPTGAHIVPGGVFPPPPAASELMMRLPPPHCFMGPFAAVDELMEVFRNMNLPEKPPRPSENGVSKEHLKLFEHSQTGGLQSGNPGGGGGVKRKHRDGAAAGAGGGANAGGGGAEESEEEDGGLAPPAHDIYRSRQQKKVR</sequence>
<keyword evidence="6" id="KW-0539">Nucleus</keyword>
<dbReference type="PANTHER" id="PTHR19980">
    <property type="entry name" value="RNA CLEAVAGE STIMULATION FACTOR"/>
    <property type="match status" value="1"/>
</dbReference>
<protein>
    <recommendedName>
        <fullName evidence="9">Cleavage stimulation factor subunit 3</fullName>
    </recommendedName>
    <alternativeName>
        <fullName evidence="10">CF-1 77 kDa subunit</fullName>
    </alternativeName>
    <alternativeName>
        <fullName evidence="11">Cleavage stimulation factor 77 kDa subunit</fullName>
    </alternativeName>
</protein>
<dbReference type="PANTHER" id="PTHR19980:SF0">
    <property type="entry name" value="CLEAVAGE STIMULATION FACTOR SUBUNIT 3"/>
    <property type="match status" value="1"/>
</dbReference>
<evidence type="ECO:0000256" key="4">
    <source>
        <dbReference type="ARBA" id="ARBA00022737"/>
    </source>
</evidence>
<accession>L7LUZ8</accession>
<feature type="region of interest" description="Disordered" evidence="13">
    <location>
        <begin position="710"/>
        <end position="776"/>
    </location>
</feature>
<keyword evidence="2" id="KW-0597">Phosphoprotein</keyword>
<dbReference type="InterPro" id="IPR011990">
    <property type="entry name" value="TPR-like_helical_dom_sf"/>
</dbReference>
<dbReference type="SUPFAM" id="SSF48452">
    <property type="entry name" value="TPR-like"/>
    <property type="match status" value="2"/>
</dbReference>
<evidence type="ECO:0000256" key="12">
    <source>
        <dbReference type="SAM" id="Coils"/>
    </source>
</evidence>
<name>L7LUZ8_RHIPC</name>
<keyword evidence="12" id="KW-0175">Coiled coil</keyword>
<comment type="function">
    <text evidence="7">One of the multiple factors required for polyadenylation and 3'-end cleavage of mammalian pre-mRNAs.</text>
</comment>
<evidence type="ECO:0000256" key="3">
    <source>
        <dbReference type="ARBA" id="ARBA00022664"/>
    </source>
</evidence>